<dbReference type="Gene3D" id="3.40.718.10">
    <property type="entry name" value="Isopropylmalate Dehydrogenase"/>
    <property type="match status" value="1"/>
</dbReference>
<dbReference type="GO" id="GO:0046872">
    <property type="term" value="F:metal ion binding"/>
    <property type="evidence" value="ECO:0007669"/>
    <property type="project" value="UniProtKB-KW"/>
</dbReference>
<dbReference type="SUPFAM" id="SSF53659">
    <property type="entry name" value="Isocitrate/Isopropylmalate dehydrogenase-like"/>
    <property type="match status" value="1"/>
</dbReference>
<comment type="caution">
    <text evidence="5">The sequence shown here is derived from an EMBL/GenBank/DDBJ whole genome shotgun (WGS) entry which is preliminary data.</text>
</comment>
<evidence type="ECO:0000313" key="6">
    <source>
        <dbReference type="Proteomes" id="UP001168575"/>
    </source>
</evidence>
<reference evidence="5" key="1">
    <citation type="submission" date="2023-07" db="EMBL/GenBank/DDBJ databases">
        <title>Between Cages and Wild: Unraveling the Impact of Captivity on Animal Microbiomes and Antimicrobial Resistance.</title>
        <authorList>
            <person name="Schmartz G.P."/>
            <person name="Rehner J."/>
            <person name="Schuff M.J."/>
            <person name="Becker S.L."/>
            <person name="Kravczyk M."/>
            <person name="Gurevich A."/>
            <person name="Francke R."/>
            <person name="Mueller R."/>
            <person name="Keller V."/>
            <person name="Keller A."/>
        </authorList>
    </citation>
    <scope>NUCLEOTIDE SEQUENCE</scope>
    <source>
        <strain evidence="5">S12M_St_49</strain>
    </source>
</reference>
<dbReference type="AlphaFoldDB" id="A0AA43RJP9"/>
<protein>
    <submittedName>
        <fullName evidence="5">4-hydroxythreonine-4-phosphate dehydrogenase PdxA</fullName>
        <ecNumber evidence="5">1.1.1.262</ecNumber>
    </submittedName>
</protein>
<dbReference type="PANTHER" id="PTHR30004:SF6">
    <property type="entry name" value="D-THREONATE 4-PHOSPHATE DEHYDROGENASE"/>
    <property type="match status" value="1"/>
</dbReference>
<evidence type="ECO:0000256" key="1">
    <source>
        <dbReference type="ARBA" id="ARBA00009464"/>
    </source>
</evidence>
<dbReference type="EMBL" id="JAUMVS010000199">
    <property type="protein sequence ID" value="MDO4842513.1"/>
    <property type="molecule type" value="Genomic_DNA"/>
</dbReference>
<dbReference type="Proteomes" id="UP001168575">
    <property type="component" value="Unassembled WGS sequence"/>
</dbReference>
<evidence type="ECO:0000256" key="2">
    <source>
        <dbReference type="ARBA" id="ARBA00022723"/>
    </source>
</evidence>
<evidence type="ECO:0000256" key="3">
    <source>
        <dbReference type="ARBA" id="ARBA00023002"/>
    </source>
</evidence>
<dbReference type="GO" id="GO:0050570">
    <property type="term" value="F:4-hydroxythreonine-4-phosphate dehydrogenase activity"/>
    <property type="evidence" value="ECO:0007669"/>
    <property type="project" value="UniProtKB-EC"/>
</dbReference>
<dbReference type="InterPro" id="IPR005255">
    <property type="entry name" value="PdxA_fam"/>
</dbReference>
<dbReference type="Pfam" id="PF04166">
    <property type="entry name" value="PdxA"/>
    <property type="match status" value="1"/>
</dbReference>
<dbReference type="GO" id="GO:0051287">
    <property type="term" value="F:NAD binding"/>
    <property type="evidence" value="ECO:0007669"/>
    <property type="project" value="InterPro"/>
</dbReference>
<accession>A0AA43RJP9</accession>
<keyword evidence="2" id="KW-0479">Metal-binding</keyword>
<comment type="similarity">
    <text evidence="1">Belongs to the PdxA family. PdxA2 subfamily.</text>
</comment>
<dbReference type="PANTHER" id="PTHR30004">
    <property type="entry name" value="4-HYDROXYTHREONINE-4-PHOSPHATE DEHYDROGENASE"/>
    <property type="match status" value="1"/>
</dbReference>
<evidence type="ECO:0000313" key="5">
    <source>
        <dbReference type="EMBL" id="MDO4842513.1"/>
    </source>
</evidence>
<keyword evidence="3 5" id="KW-0560">Oxidoreductase</keyword>
<proteinExistence type="inferred from homology"/>
<evidence type="ECO:0000256" key="4">
    <source>
        <dbReference type="ARBA" id="ARBA00023027"/>
    </source>
</evidence>
<keyword evidence="4" id="KW-0520">NAD</keyword>
<organism evidence="5 6">
    <name type="scientific">Phoenicibacter congonensis</name>
    <dbReference type="NCBI Taxonomy" id="1944646"/>
    <lineage>
        <taxon>Bacteria</taxon>
        <taxon>Bacillati</taxon>
        <taxon>Actinomycetota</taxon>
        <taxon>Coriobacteriia</taxon>
        <taxon>Eggerthellales</taxon>
        <taxon>Eggerthellaceae</taxon>
        <taxon>Phoenicibacter</taxon>
    </lineage>
</organism>
<dbReference type="EC" id="1.1.1.262" evidence="5"/>
<keyword evidence="6" id="KW-1185">Reference proteome</keyword>
<sequence>IPTKVQGFVYNRELQQWNAVAGVNITLGLPIIRVSVDHGTAFDHAGKGDANELSLVNAIEYGAKMSVGRCKKKGEK</sequence>
<gene>
    <name evidence="5" type="ORF">Q3982_07560</name>
</gene>
<feature type="non-terminal residue" evidence="5">
    <location>
        <position position="1"/>
    </location>
</feature>
<name>A0AA43RJP9_9ACTN</name>